<dbReference type="PANTHER" id="PTHR19847">
    <property type="entry name" value="DDB1- AND CUL4-ASSOCIATED FACTOR 11"/>
    <property type="match status" value="1"/>
</dbReference>
<dbReference type="GO" id="GO:0043161">
    <property type="term" value="P:proteasome-mediated ubiquitin-dependent protein catabolic process"/>
    <property type="evidence" value="ECO:0007669"/>
    <property type="project" value="TreeGrafter"/>
</dbReference>
<dbReference type="InterPro" id="IPR015943">
    <property type="entry name" value="WD40/YVTN_repeat-like_dom_sf"/>
</dbReference>
<dbReference type="Gene3D" id="2.130.10.10">
    <property type="entry name" value="YVTN repeat-like/Quinoprotein amine dehydrogenase"/>
    <property type="match status" value="1"/>
</dbReference>
<evidence type="ECO:0008006" key="5">
    <source>
        <dbReference type="Google" id="ProtNLM"/>
    </source>
</evidence>
<feature type="repeat" description="WD" evidence="1">
    <location>
        <begin position="392"/>
        <end position="426"/>
    </location>
</feature>
<feature type="compositionally biased region" description="Basic and acidic residues" evidence="2">
    <location>
        <begin position="51"/>
        <end position="62"/>
    </location>
</feature>
<feature type="region of interest" description="Disordered" evidence="2">
    <location>
        <begin position="1"/>
        <end position="96"/>
    </location>
</feature>
<reference evidence="3" key="2">
    <citation type="submission" date="2023-06" db="EMBL/GenBank/DDBJ databases">
        <authorList>
            <person name="Kobayashi Y."/>
            <person name="Kayamori A."/>
            <person name="Aoki K."/>
            <person name="Shiwa Y."/>
            <person name="Fujita N."/>
            <person name="Sugita T."/>
            <person name="Iwasaki W."/>
            <person name="Tanaka N."/>
            <person name="Takashima M."/>
        </authorList>
    </citation>
    <scope>NUCLEOTIDE SEQUENCE</scope>
    <source>
        <strain evidence="3">HIS016</strain>
    </source>
</reference>
<dbReference type="PANTHER" id="PTHR19847:SF7">
    <property type="entry name" value="DDB1- AND CUL4-ASSOCIATED FACTOR 11"/>
    <property type="match status" value="1"/>
</dbReference>
<dbReference type="SMART" id="SM00320">
    <property type="entry name" value="WD40"/>
    <property type="match status" value="4"/>
</dbReference>
<proteinExistence type="predicted"/>
<dbReference type="InterPro" id="IPR001680">
    <property type="entry name" value="WD40_rpt"/>
</dbReference>
<organism evidence="3 4">
    <name type="scientific">Cutaneotrichosporon spelunceum</name>
    <dbReference type="NCBI Taxonomy" id="1672016"/>
    <lineage>
        <taxon>Eukaryota</taxon>
        <taxon>Fungi</taxon>
        <taxon>Dikarya</taxon>
        <taxon>Basidiomycota</taxon>
        <taxon>Agaricomycotina</taxon>
        <taxon>Tremellomycetes</taxon>
        <taxon>Trichosporonales</taxon>
        <taxon>Trichosporonaceae</taxon>
        <taxon>Cutaneotrichosporon</taxon>
    </lineage>
</organism>
<dbReference type="GO" id="GO:0080008">
    <property type="term" value="C:Cul4-RING E3 ubiquitin ligase complex"/>
    <property type="evidence" value="ECO:0007669"/>
    <property type="project" value="TreeGrafter"/>
</dbReference>
<sequence>MSGLDDFYDDLEDDQLMEMDEEGSEYVDALDALFSMSGEGEDEDEYDPDEHEGYGGDDHDVYMDDSEAEEEDEEDEEDDPGVYVVERDSDDSEDGLELRIDPSNAAHVMEILSLLRLQGNSQQAHLSLRRLMGMSRESGRKRKWWKPQVEPHPAGLALLRSGDFGPVGPWRSNSKSKGTRPGERYASRATRRWRPAQPTIPNTHGTVVAEYASVPYVGQFCGPDYGVFYTATQNFKLYLYSTTAPKNETWQHAPGGGTQVVTDGYPDILSDNESEDEWPRGGRWHRHPEAASSMTALKTVQGIEGRWTVTDADADRSGSRMLYSSITPFVHMLRTEEHDSEHTTLDFRAARHDHFGIWSIRFSADGKEVVAGASSGDIMVYDIAAERRTLKVMGHADDVNAVCFADESSTNILISGSDDGYVKVWDRRSLSSSTPSGVLAGATEGITYTSPKGDGRYVVANSKDQAARLYDLRKMRSWHEFENEPDAVSAYGQSHFDYRGDRYLKPERLAHPRDCSVMTYRGHSVLRTLIRCHFSPAESTGQAYIYSGSADGMIHIWSLDGRVVQVLNRAESVPLRSPRGGFNDPSAPSRTPGPHPFGRGWVVRDVAWHAREPTLMSTCWEVEGRFRDRGSIAKHEWKGLGKGGLCLEDWVEKERAERAERQG</sequence>
<protein>
    <recommendedName>
        <fullName evidence="5">WD40 repeat-like protein</fullName>
    </recommendedName>
</protein>
<dbReference type="InterPro" id="IPR036322">
    <property type="entry name" value="WD40_repeat_dom_sf"/>
</dbReference>
<feature type="region of interest" description="Disordered" evidence="2">
    <location>
        <begin position="575"/>
        <end position="596"/>
    </location>
</feature>
<reference evidence="3" key="1">
    <citation type="journal article" date="2023" name="BMC Genomics">
        <title>Chromosome-level genome assemblies of Cutaneotrichosporon spp. (Trichosporonales, Basidiomycota) reveal imbalanced evolution between nucleotide sequences and chromosome synteny.</title>
        <authorList>
            <person name="Kobayashi Y."/>
            <person name="Kayamori A."/>
            <person name="Aoki K."/>
            <person name="Shiwa Y."/>
            <person name="Matsutani M."/>
            <person name="Fujita N."/>
            <person name="Sugita T."/>
            <person name="Iwasaki W."/>
            <person name="Tanaka N."/>
            <person name="Takashima M."/>
        </authorList>
    </citation>
    <scope>NUCLEOTIDE SEQUENCE</scope>
    <source>
        <strain evidence="3">HIS016</strain>
    </source>
</reference>
<feature type="compositionally biased region" description="Acidic residues" evidence="2">
    <location>
        <begin position="63"/>
        <end position="80"/>
    </location>
</feature>
<dbReference type="PROSITE" id="PS50294">
    <property type="entry name" value="WD_REPEATS_REGION"/>
    <property type="match status" value="1"/>
</dbReference>
<dbReference type="AlphaFoldDB" id="A0AAD3YD58"/>
<comment type="caution">
    <text evidence="3">The sequence shown here is derived from an EMBL/GenBank/DDBJ whole genome shotgun (WGS) entry which is preliminary data.</text>
</comment>
<feature type="compositionally biased region" description="Acidic residues" evidence="2">
    <location>
        <begin position="1"/>
        <end position="25"/>
    </location>
</feature>
<keyword evidence="1" id="KW-0853">WD repeat</keyword>
<evidence type="ECO:0000313" key="3">
    <source>
        <dbReference type="EMBL" id="GMK58776.1"/>
    </source>
</evidence>
<gene>
    <name evidence="3" type="ORF">CspeluHIS016_0602180</name>
</gene>
<dbReference type="Pfam" id="PF00400">
    <property type="entry name" value="WD40"/>
    <property type="match status" value="3"/>
</dbReference>
<dbReference type="Proteomes" id="UP001222932">
    <property type="component" value="Unassembled WGS sequence"/>
</dbReference>
<evidence type="ECO:0000313" key="4">
    <source>
        <dbReference type="Proteomes" id="UP001222932"/>
    </source>
</evidence>
<evidence type="ECO:0000256" key="2">
    <source>
        <dbReference type="SAM" id="MobiDB-lite"/>
    </source>
</evidence>
<keyword evidence="4" id="KW-1185">Reference proteome</keyword>
<dbReference type="SUPFAM" id="SSF50978">
    <property type="entry name" value="WD40 repeat-like"/>
    <property type="match status" value="1"/>
</dbReference>
<dbReference type="InterPro" id="IPR051859">
    <property type="entry name" value="DCAF"/>
</dbReference>
<dbReference type="PROSITE" id="PS50082">
    <property type="entry name" value="WD_REPEATS_2"/>
    <property type="match status" value="1"/>
</dbReference>
<feature type="region of interest" description="Disordered" evidence="2">
    <location>
        <begin position="167"/>
        <end position="189"/>
    </location>
</feature>
<feature type="compositionally biased region" description="Acidic residues" evidence="2">
    <location>
        <begin position="39"/>
        <end position="50"/>
    </location>
</feature>
<evidence type="ECO:0000256" key="1">
    <source>
        <dbReference type="PROSITE-ProRule" id="PRU00221"/>
    </source>
</evidence>
<name>A0AAD3YD58_9TREE</name>
<accession>A0AAD3YD58</accession>
<dbReference type="EMBL" id="BTCM01000006">
    <property type="protein sequence ID" value="GMK58776.1"/>
    <property type="molecule type" value="Genomic_DNA"/>
</dbReference>